<reference evidence="1 2" key="1">
    <citation type="submission" date="2019-02" db="EMBL/GenBank/DDBJ databases">
        <title>Pedobacter sp. RP-1-13 sp. nov., isolated from Arctic soil.</title>
        <authorList>
            <person name="Dahal R.H."/>
        </authorList>
    </citation>
    <scope>NUCLEOTIDE SEQUENCE [LARGE SCALE GENOMIC DNA]</scope>
    <source>
        <strain evidence="1 2">RP-1-13</strain>
    </source>
</reference>
<dbReference type="SUPFAM" id="SSF51658">
    <property type="entry name" value="Xylose isomerase-like"/>
    <property type="match status" value="1"/>
</dbReference>
<dbReference type="AlphaFoldDB" id="A0A4R0MPH7"/>
<dbReference type="EMBL" id="SJSK01000005">
    <property type="protein sequence ID" value="TCC88759.1"/>
    <property type="molecule type" value="Genomic_DNA"/>
</dbReference>
<dbReference type="RefSeq" id="WP_131554813.1">
    <property type="nucleotide sequence ID" value="NZ_SJSK01000005.1"/>
</dbReference>
<protein>
    <submittedName>
        <fullName evidence="1">Sugar phosphate isomerase/epimerase</fullName>
    </submittedName>
</protein>
<dbReference type="Proteomes" id="UP000292884">
    <property type="component" value="Unassembled WGS sequence"/>
</dbReference>
<gene>
    <name evidence="1" type="ORF">EZ428_19195</name>
</gene>
<dbReference type="InterPro" id="IPR036237">
    <property type="entry name" value="Xyl_isomerase-like_sf"/>
</dbReference>
<accession>A0A4R0MPH7</accession>
<keyword evidence="2" id="KW-1185">Reference proteome</keyword>
<proteinExistence type="predicted"/>
<organism evidence="1 2">
    <name type="scientific">Pedobacter frigiditerrae</name>
    <dbReference type="NCBI Taxonomy" id="2530452"/>
    <lineage>
        <taxon>Bacteria</taxon>
        <taxon>Pseudomonadati</taxon>
        <taxon>Bacteroidota</taxon>
        <taxon>Sphingobacteriia</taxon>
        <taxon>Sphingobacteriales</taxon>
        <taxon>Sphingobacteriaceae</taxon>
        <taxon>Pedobacter</taxon>
    </lineage>
</organism>
<dbReference type="OrthoDB" id="2555274at2"/>
<name>A0A4R0MPH7_9SPHI</name>
<dbReference type="Gene3D" id="3.20.20.150">
    <property type="entry name" value="Divalent-metal-dependent TIM barrel enzymes"/>
    <property type="match status" value="1"/>
</dbReference>
<sequence length="273" mass="31784">MKLKFFCPRWGCESLSWADFFDKVKSAGYDGVEIGFPYDLDEAEQYEILNGLEVNQLEVIGQHWQTVDSDFEAHKQDFKKQLLSLVSLKPLFINSQTGKDYYSIDQNFMLFSIADKISTNHAVEIIHETHRGKWSFAAHITQSYLELDPRLRITLDVSHWFAVAESLLEDQEAALGLAIQHTDHLHARVGFQEGPQVIDPRSPENETILLRHLNIWDKLISLKREQENSYFTITPEFGAPPYQHLMPFSKLPITNQWDINLWMKDLLKDRYSI</sequence>
<evidence type="ECO:0000313" key="2">
    <source>
        <dbReference type="Proteomes" id="UP000292884"/>
    </source>
</evidence>
<evidence type="ECO:0000313" key="1">
    <source>
        <dbReference type="EMBL" id="TCC88759.1"/>
    </source>
</evidence>
<comment type="caution">
    <text evidence="1">The sequence shown here is derived from an EMBL/GenBank/DDBJ whole genome shotgun (WGS) entry which is preliminary data.</text>
</comment>
<keyword evidence="1" id="KW-0413">Isomerase</keyword>
<dbReference type="GO" id="GO:0016853">
    <property type="term" value="F:isomerase activity"/>
    <property type="evidence" value="ECO:0007669"/>
    <property type="project" value="UniProtKB-KW"/>
</dbReference>